<evidence type="ECO:0000256" key="1">
    <source>
        <dbReference type="ARBA" id="ARBA00022729"/>
    </source>
</evidence>
<evidence type="ECO:0000313" key="5">
    <source>
        <dbReference type="EMBL" id="NVY96019.1"/>
    </source>
</evidence>
<keyword evidence="3" id="KW-0472">Membrane</keyword>
<dbReference type="EMBL" id="JABZEC010000002">
    <property type="protein sequence ID" value="NVY96019.1"/>
    <property type="molecule type" value="Genomic_DNA"/>
</dbReference>
<feature type="region of interest" description="Disordered" evidence="2">
    <location>
        <begin position="1"/>
        <end position="110"/>
    </location>
</feature>
<sequence>MSQNKKEKKYKFKTKTPAAASKAQSEAPLAAPETTPTKTESKPLPEAKTASVPPQKPKSLTKPTLANKPAYPSKQEPDLQLTDGSETTGTPTVGARASKNQHNSQRGWHKTSVKVTTAVIILLAILAGLFWWYNNYNQSLSQDQTTSQSVAAKPKKKSASTKSKTHSKTNQTPSKTTKKTAKKDDQRQAQKLKADRQTKDDHQWKNPGSYDNMNYETDDFSLKLDNSADGVKLIADKDQKPGLVVLYHFKNKSQKPQKPADLIKQDLELKQKDQVLQPTTPKDNQAINDKLNAANQDVAPDKEIDAALMFAAGNDKDDITMSFRNLKTKKFLDIKQPFKLQ</sequence>
<organism evidence="5 6">
    <name type="scientific">Bombilactobacillus apium</name>
    <dbReference type="NCBI Taxonomy" id="2675299"/>
    <lineage>
        <taxon>Bacteria</taxon>
        <taxon>Bacillati</taxon>
        <taxon>Bacillota</taxon>
        <taxon>Bacilli</taxon>
        <taxon>Lactobacillales</taxon>
        <taxon>Lactobacillaceae</taxon>
        <taxon>Bombilactobacillus</taxon>
    </lineage>
</organism>
<reference evidence="5 6" key="1">
    <citation type="submission" date="2020-06" db="EMBL/GenBank/DDBJ databases">
        <authorList>
            <person name="Kang J."/>
        </authorList>
    </citation>
    <scope>NUCLEOTIDE SEQUENCE [LARGE SCALE GENOMIC DNA]</scope>
    <source>
        <strain evidence="5 6">DCY120</strain>
    </source>
</reference>
<dbReference type="InterPro" id="IPR029050">
    <property type="entry name" value="Immunoprotect_excell_Ig-like"/>
</dbReference>
<dbReference type="RefSeq" id="WP_176942186.1">
    <property type="nucleotide sequence ID" value="NZ_JABZEC010000002.1"/>
</dbReference>
<dbReference type="Gene3D" id="2.60.40.1240">
    <property type="match status" value="1"/>
</dbReference>
<dbReference type="AlphaFoldDB" id="A0A850QZ38"/>
<feature type="compositionally biased region" description="Low complexity" evidence="2">
    <location>
        <begin position="25"/>
        <end position="38"/>
    </location>
</feature>
<feature type="compositionally biased region" description="Basic residues" evidence="2">
    <location>
        <begin position="1"/>
        <end position="14"/>
    </location>
</feature>
<feature type="compositionally biased region" description="Basic residues" evidence="2">
    <location>
        <begin position="153"/>
        <end position="167"/>
    </location>
</feature>
<comment type="caution">
    <text evidence="5">The sequence shown here is derived from an EMBL/GenBank/DDBJ whole genome shotgun (WGS) entry which is preliminary data.</text>
</comment>
<keyword evidence="1" id="KW-0732">Signal</keyword>
<name>A0A850QZ38_9LACO</name>
<protein>
    <submittedName>
        <fullName evidence="5">DUF5067 domain-containing protein</fullName>
    </submittedName>
</protein>
<feature type="compositionally biased region" description="Basic and acidic residues" evidence="2">
    <location>
        <begin position="182"/>
        <end position="204"/>
    </location>
</feature>
<evidence type="ECO:0000256" key="3">
    <source>
        <dbReference type="SAM" id="Phobius"/>
    </source>
</evidence>
<dbReference type="Pfam" id="PF16729">
    <property type="entry name" value="DUF5067"/>
    <property type="match status" value="1"/>
</dbReference>
<keyword evidence="6" id="KW-1185">Reference proteome</keyword>
<feature type="region of interest" description="Disordered" evidence="2">
    <location>
        <begin position="144"/>
        <end position="212"/>
    </location>
</feature>
<gene>
    <name evidence="5" type="ORF">HU830_02290</name>
</gene>
<evidence type="ECO:0000256" key="2">
    <source>
        <dbReference type="SAM" id="MobiDB-lite"/>
    </source>
</evidence>
<feature type="domain" description="DUF5067" evidence="4">
    <location>
        <begin position="203"/>
        <end position="324"/>
    </location>
</feature>
<keyword evidence="3" id="KW-1133">Transmembrane helix</keyword>
<keyword evidence="3" id="KW-0812">Transmembrane</keyword>
<feature type="transmembrane region" description="Helical" evidence="3">
    <location>
        <begin position="115"/>
        <end position="133"/>
    </location>
</feature>
<accession>A0A850QZ38</accession>
<evidence type="ECO:0000259" key="4">
    <source>
        <dbReference type="Pfam" id="PF16729"/>
    </source>
</evidence>
<dbReference type="Proteomes" id="UP000563523">
    <property type="component" value="Unassembled WGS sequence"/>
</dbReference>
<feature type="compositionally biased region" description="Polar residues" evidence="2">
    <location>
        <begin position="82"/>
        <end position="91"/>
    </location>
</feature>
<proteinExistence type="predicted"/>
<dbReference type="InterPro" id="IPR031989">
    <property type="entry name" value="DUF5067"/>
</dbReference>
<evidence type="ECO:0000313" key="6">
    <source>
        <dbReference type="Proteomes" id="UP000563523"/>
    </source>
</evidence>